<evidence type="ECO:0000313" key="3">
    <source>
        <dbReference type="Proteomes" id="UP001596997"/>
    </source>
</evidence>
<keyword evidence="1" id="KW-0812">Transmembrane</keyword>
<evidence type="ECO:0000313" key="2">
    <source>
        <dbReference type="EMBL" id="MFD0964822.1"/>
    </source>
</evidence>
<protein>
    <submittedName>
        <fullName evidence="2">Uncharacterized protein</fullName>
    </submittedName>
</protein>
<keyword evidence="3" id="KW-1185">Reference proteome</keyword>
<organism evidence="2 3">
    <name type="scientific">Pseudofulvibacter geojedonensis</name>
    <dbReference type="NCBI Taxonomy" id="1123758"/>
    <lineage>
        <taxon>Bacteria</taxon>
        <taxon>Pseudomonadati</taxon>
        <taxon>Bacteroidota</taxon>
        <taxon>Flavobacteriia</taxon>
        <taxon>Flavobacteriales</taxon>
        <taxon>Flavobacteriaceae</taxon>
        <taxon>Pseudofulvibacter</taxon>
    </lineage>
</organism>
<gene>
    <name evidence="2" type="ORF">ACFQ1O_12475</name>
</gene>
<keyword evidence="1" id="KW-1133">Transmembrane helix</keyword>
<dbReference type="Proteomes" id="UP001596997">
    <property type="component" value="Unassembled WGS sequence"/>
</dbReference>
<dbReference type="EMBL" id="JBHTJM010000010">
    <property type="protein sequence ID" value="MFD0964822.1"/>
    <property type="molecule type" value="Genomic_DNA"/>
</dbReference>
<evidence type="ECO:0000256" key="1">
    <source>
        <dbReference type="SAM" id="Phobius"/>
    </source>
</evidence>
<feature type="transmembrane region" description="Helical" evidence="1">
    <location>
        <begin position="82"/>
        <end position="102"/>
    </location>
</feature>
<keyword evidence="1" id="KW-0472">Membrane</keyword>
<reference evidence="3" key="1">
    <citation type="journal article" date="2019" name="Int. J. Syst. Evol. Microbiol.">
        <title>The Global Catalogue of Microorganisms (GCM) 10K type strain sequencing project: providing services to taxonomists for standard genome sequencing and annotation.</title>
        <authorList>
            <consortium name="The Broad Institute Genomics Platform"/>
            <consortium name="The Broad Institute Genome Sequencing Center for Infectious Disease"/>
            <person name="Wu L."/>
            <person name="Ma J."/>
        </authorList>
    </citation>
    <scope>NUCLEOTIDE SEQUENCE [LARGE SCALE GENOMIC DNA]</scope>
    <source>
        <strain evidence="3">CCUG 62114</strain>
    </source>
</reference>
<feature type="transmembrane region" description="Helical" evidence="1">
    <location>
        <begin position="9"/>
        <end position="27"/>
    </location>
</feature>
<comment type="caution">
    <text evidence="2">The sequence shown here is derived from an EMBL/GenBank/DDBJ whole genome shotgun (WGS) entry which is preliminary data.</text>
</comment>
<name>A0ABW3I5D2_9FLAO</name>
<sequence length="118" mass="13151">MALTRRTKYATIIISVLTASLVNEYIVKWVNSYYKEPTYTSVLIGMGVTVLVFVPLFGLVGKWINSASKAYLKKSKKVASNSGVGLLLGFLIAFIILFVLFAKLRHGLDVIAYVKRFL</sequence>
<accession>A0ABW3I5D2</accession>
<feature type="transmembrane region" description="Helical" evidence="1">
    <location>
        <begin position="39"/>
        <end position="61"/>
    </location>
</feature>
<dbReference type="RefSeq" id="WP_377716368.1">
    <property type="nucleotide sequence ID" value="NZ_JBHTJM010000010.1"/>
</dbReference>
<proteinExistence type="predicted"/>